<evidence type="ECO:0000313" key="2">
    <source>
        <dbReference type="Proteomes" id="UP000711996"/>
    </source>
</evidence>
<dbReference type="OrthoDB" id="1046782at2759"/>
<dbReference type="Pfam" id="PF03659">
    <property type="entry name" value="Glyco_hydro_71"/>
    <property type="match status" value="1"/>
</dbReference>
<organism evidence="1 2">
    <name type="scientific">Colletotrichum siamense</name>
    <name type="common">Anthracnose fungus</name>
    <dbReference type="NCBI Taxonomy" id="690259"/>
    <lineage>
        <taxon>Eukaryota</taxon>
        <taxon>Fungi</taxon>
        <taxon>Dikarya</taxon>
        <taxon>Ascomycota</taxon>
        <taxon>Pezizomycotina</taxon>
        <taxon>Sordariomycetes</taxon>
        <taxon>Hypocreomycetidae</taxon>
        <taxon>Glomerellales</taxon>
        <taxon>Glomerellaceae</taxon>
        <taxon>Colletotrichum</taxon>
        <taxon>Colletotrichum gloeosporioides species complex</taxon>
    </lineage>
</organism>
<dbReference type="GO" id="GO:0051118">
    <property type="term" value="F:glucan endo-1,3-alpha-glucosidase activity"/>
    <property type="evidence" value="ECO:0007669"/>
    <property type="project" value="InterPro"/>
</dbReference>
<reference evidence="1" key="1">
    <citation type="submission" date="2019-06" db="EMBL/GenBank/DDBJ databases">
        <authorList>
            <person name="Gan P."/>
            <person name="Shirasu K."/>
        </authorList>
    </citation>
    <scope>NUCLEOTIDE SEQUENCE [LARGE SCALE GENOMIC DNA]</scope>
    <source>
        <strain evidence="1">CAD2</strain>
    </source>
</reference>
<dbReference type="CDD" id="cd11577">
    <property type="entry name" value="GH71"/>
    <property type="match status" value="1"/>
</dbReference>
<sequence>MVGNTEHYTASDWVDDIKLAQEAHIDAFALNMAKGEPMNTKAIADAFSNAEALGFKLFFSFDYAGRGPFSKDEVISWINKYAPSSAYFKHQGKPFVSTFEGPDQAEDWVDIKATTGCFFVPDWSSLGAGPAVEKAGGVVDGLFSWAGWPWGDQDMDTYVDASYRRALNGKAYMMPVSPWFYTNLPGYSKNWLWRGDHLWFDRWIQVNTLMPEFVQIISWNDYGESHHIGPIRDHALVAFDTGKAPYRYSLDHHGWRVLLPFAIDRYKNNKATITSEGVSFWYRTTPKDACGTGGTTGNTVSQLQMEFQPNDIIQDSVFFTVLSTDTVSVTVSIGGVSSKGVLRDLPDGGAGLYHGSAPFNGRTGDVRITVTRKSVTIADETGPAIKNDCHNGMTGFDAWAGGGLTSRAPSAVDTPSLENEVCIRGTGANDFDVLCRTTCYWGYCPESACVCRATGAQIKLPPETPGEVHPAEGLNSNYIGLCNYACLYGACFSTYCGKDEYPLIEPTVSPFNPPSCTSGTGDGDWAALCSFTCRHGFCPIARCKCTGQGSLNLMNPSQATKAISRIGEDHGLCAFACARGLCPKNACDSSGGDSQEQTDPPVDQVEMPHLDKDCYRFTDSEKCTSDETQVAQASELEGKCGLGTLTNRYCCKNDPPPLSNCHWVGQGDCADNTCNNKEVTLILDQGGGDGNLCSWWRKKSLCCTPEEAVFGGNGVCPNPYCTSLIGDCASDEWAEDESDEDWCDDDEHDELRRDEAAIAQYGALSPFQLEGRSLLDKRAKRRRTFDAIIDDIILQLIISIQIIARGYPGSSHLRRPTRGPAASDDVFEQAPGCGIVDIIVKDQHSFTDAQLAARVDTEHNPDLQFMRDFLLTLGTGRLPDDLNSTTVAGHIDPQTIDYWWHHKFPLGTFPTQGKSRCIASINDFLMDFFGSQGNRKPLLLCERQLNQMKGRIFDRRVRPVADAQMTQLRLQALSGNTTAEEVLFNNIARAIAVWNYINHPDVQPTVATNRNNLIEGTRIIAQLIGPLSRMRALLQEFDPVWYQAAADRTRRWVDEMLDLILQDLDALTQAGLAPANAHSIRLRVSRLLNRRGDIKPPPK</sequence>
<dbReference type="PANTHER" id="PTHR43173:SF33">
    <property type="entry name" value="ASCUS WALL ENDO-1,3-ALPHA-GLUCANASE-RELATED"/>
    <property type="match status" value="1"/>
</dbReference>
<dbReference type="Gene3D" id="3.20.20.80">
    <property type="entry name" value="Glycosidases"/>
    <property type="match status" value="1"/>
</dbReference>
<dbReference type="PANTHER" id="PTHR43173">
    <property type="entry name" value="ABC1 FAMILY PROTEIN"/>
    <property type="match status" value="1"/>
</dbReference>
<name>A0A9P5EVG4_COLSI</name>
<evidence type="ECO:0000313" key="1">
    <source>
        <dbReference type="EMBL" id="KAF4860448.1"/>
    </source>
</evidence>
<proteinExistence type="predicted"/>
<keyword evidence="2" id="KW-1185">Reference proteome</keyword>
<dbReference type="EMBL" id="QPMT01000013">
    <property type="protein sequence ID" value="KAF4860448.1"/>
    <property type="molecule type" value="Genomic_DNA"/>
</dbReference>
<protein>
    <submittedName>
        <fullName evidence="1">Glucan endo-1,3-alpha-glucosidase agn1</fullName>
    </submittedName>
</protein>
<gene>
    <name evidence="1" type="primary">agn1</name>
    <name evidence="1" type="ORF">CGCSCA2_v005353</name>
</gene>
<comment type="caution">
    <text evidence="1">The sequence shown here is derived from an EMBL/GenBank/DDBJ whole genome shotgun (WGS) entry which is preliminary data.</text>
</comment>
<dbReference type="AlphaFoldDB" id="A0A9P5EVG4"/>
<dbReference type="InterPro" id="IPR005197">
    <property type="entry name" value="Glyco_hydro_71"/>
</dbReference>
<accession>A0A9P5EVG4</accession>
<dbReference type="Proteomes" id="UP000711996">
    <property type="component" value="Unassembled WGS sequence"/>
</dbReference>
<dbReference type="InterPro" id="IPR051130">
    <property type="entry name" value="Mito_struct-func_regulator"/>
</dbReference>